<evidence type="ECO:0000313" key="2">
    <source>
        <dbReference type="EMBL" id="MPC82709.1"/>
    </source>
</evidence>
<dbReference type="Proteomes" id="UP000324222">
    <property type="component" value="Unassembled WGS sequence"/>
</dbReference>
<gene>
    <name evidence="2" type="ORF">E2C01_077389</name>
</gene>
<keyword evidence="1" id="KW-0472">Membrane</keyword>
<protein>
    <submittedName>
        <fullName evidence="2">Uncharacterized protein</fullName>
    </submittedName>
</protein>
<reference evidence="2 3" key="1">
    <citation type="submission" date="2019-05" db="EMBL/GenBank/DDBJ databases">
        <title>Another draft genome of Portunus trituberculatus and its Hox gene families provides insights of decapod evolution.</title>
        <authorList>
            <person name="Jeong J.-H."/>
            <person name="Song I."/>
            <person name="Kim S."/>
            <person name="Choi T."/>
            <person name="Kim D."/>
            <person name="Ryu S."/>
            <person name="Kim W."/>
        </authorList>
    </citation>
    <scope>NUCLEOTIDE SEQUENCE [LARGE SCALE GENOMIC DNA]</scope>
    <source>
        <tissue evidence="2">Muscle</tissue>
    </source>
</reference>
<accession>A0A5B7ILA2</accession>
<keyword evidence="1" id="KW-0812">Transmembrane</keyword>
<name>A0A5B7ILA2_PORTR</name>
<organism evidence="2 3">
    <name type="scientific">Portunus trituberculatus</name>
    <name type="common">Swimming crab</name>
    <name type="synonym">Neptunus trituberculatus</name>
    <dbReference type="NCBI Taxonomy" id="210409"/>
    <lineage>
        <taxon>Eukaryota</taxon>
        <taxon>Metazoa</taxon>
        <taxon>Ecdysozoa</taxon>
        <taxon>Arthropoda</taxon>
        <taxon>Crustacea</taxon>
        <taxon>Multicrustacea</taxon>
        <taxon>Malacostraca</taxon>
        <taxon>Eumalacostraca</taxon>
        <taxon>Eucarida</taxon>
        <taxon>Decapoda</taxon>
        <taxon>Pleocyemata</taxon>
        <taxon>Brachyura</taxon>
        <taxon>Eubrachyura</taxon>
        <taxon>Portunoidea</taxon>
        <taxon>Portunidae</taxon>
        <taxon>Portuninae</taxon>
        <taxon>Portunus</taxon>
    </lineage>
</organism>
<feature type="transmembrane region" description="Helical" evidence="1">
    <location>
        <begin position="71"/>
        <end position="96"/>
    </location>
</feature>
<evidence type="ECO:0000256" key="1">
    <source>
        <dbReference type="SAM" id="Phobius"/>
    </source>
</evidence>
<keyword evidence="1" id="KW-1133">Transmembrane helix</keyword>
<proteinExistence type="predicted"/>
<evidence type="ECO:0000313" key="3">
    <source>
        <dbReference type="Proteomes" id="UP000324222"/>
    </source>
</evidence>
<keyword evidence="3" id="KW-1185">Reference proteome</keyword>
<dbReference type="AlphaFoldDB" id="A0A5B7ILA2"/>
<sequence length="98" mass="10387">MNDGSRTRIHRELSVAAVRPDYYTSEEHCRSTHCLPACGGEHPKEGNCPSDPRPTLCINGLHLTRILTSQALCVLWGPAVVVVAVAVAVAVAVVVVSG</sequence>
<dbReference type="EMBL" id="VSRR010060512">
    <property type="protein sequence ID" value="MPC82709.1"/>
    <property type="molecule type" value="Genomic_DNA"/>
</dbReference>
<comment type="caution">
    <text evidence="2">The sequence shown here is derived from an EMBL/GenBank/DDBJ whole genome shotgun (WGS) entry which is preliminary data.</text>
</comment>